<proteinExistence type="predicted"/>
<dbReference type="Proteomes" id="UP000265520">
    <property type="component" value="Unassembled WGS sequence"/>
</dbReference>
<feature type="non-terminal residue" evidence="1">
    <location>
        <position position="74"/>
    </location>
</feature>
<dbReference type="EMBL" id="LXQA011006120">
    <property type="protein sequence ID" value="MCI80910.1"/>
    <property type="molecule type" value="Genomic_DNA"/>
</dbReference>
<organism evidence="1 2">
    <name type="scientific">Trifolium medium</name>
    <dbReference type="NCBI Taxonomy" id="97028"/>
    <lineage>
        <taxon>Eukaryota</taxon>
        <taxon>Viridiplantae</taxon>
        <taxon>Streptophyta</taxon>
        <taxon>Embryophyta</taxon>
        <taxon>Tracheophyta</taxon>
        <taxon>Spermatophyta</taxon>
        <taxon>Magnoliopsida</taxon>
        <taxon>eudicotyledons</taxon>
        <taxon>Gunneridae</taxon>
        <taxon>Pentapetalae</taxon>
        <taxon>rosids</taxon>
        <taxon>fabids</taxon>
        <taxon>Fabales</taxon>
        <taxon>Fabaceae</taxon>
        <taxon>Papilionoideae</taxon>
        <taxon>50 kb inversion clade</taxon>
        <taxon>NPAAA clade</taxon>
        <taxon>Hologalegina</taxon>
        <taxon>IRL clade</taxon>
        <taxon>Trifolieae</taxon>
        <taxon>Trifolium</taxon>
    </lineage>
</organism>
<sequence>KLKDKEPGTEKIYRPIPDGDFEVIPLGDDPSKGIKIGTGLPDLVRKQLETCLKGNAELFAWSAAEMPGIDPEVA</sequence>
<protein>
    <recommendedName>
        <fullName evidence="3">Reverse transcriptase domain-containing protein</fullName>
    </recommendedName>
</protein>
<accession>A0A392V3C5</accession>
<evidence type="ECO:0000313" key="2">
    <source>
        <dbReference type="Proteomes" id="UP000265520"/>
    </source>
</evidence>
<evidence type="ECO:0008006" key="3">
    <source>
        <dbReference type="Google" id="ProtNLM"/>
    </source>
</evidence>
<comment type="caution">
    <text evidence="1">The sequence shown here is derived from an EMBL/GenBank/DDBJ whole genome shotgun (WGS) entry which is preliminary data.</text>
</comment>
<reference evidence="1 2" key="1">
    <citation type="journal article" date="2018" name="Front. Plant Sci.">
        <title>Red Clover (Trifolium pratense) and Zigzag Clover (T. medium) - A Picture of Genomic Similarities and Differences.</title>
        <authorList>
            <person name="Dluhosova J."/>
            <person name="Istvanek J."/>
            <person name="Nedelnik J."/>
            <person name="Repkova J."/>
        </authorList>
    </citation>
    <scope>NUCLEOTIDE SEQUENCE [LARGE SCALE GENOMIC DNA]</scope>
    <source>
        <strain evidence="2">cv. 10/8</strain>
        <tissue evidence="1">Leaf</tissue>
    </source>
</reference>
<evidence type="ECO:0000313" key="1">
    <source>
        <dbReference type="EMBL" id="MCI80910.1"/>
    </source>
</evidence>
<keyword evidence="2" id="KW-1185">Reference proteome</keyword>
<dbReference type="AlphaFoldDB" id="A0A392V3C5"/>
<name>A0A392V3C5_9FABA</name>
<feature type="non-terminal residue" evidence="1">
    <location>
        <position position="1"/>
    </location>
</feature>